<dbReference type="Proteomes" id="UP000721954">
    <property type="component" value="Unassembled WGS sequence"/>
</dbReference>
<dbReference type="PANTHER" id="PTHR24421">
    <property type="entry name" value="NITRATE/NITRITE SENSOR PROTEIN NARX-RELATED"/>
    <property type="match status" value="1"/>
</dbReference>
<dbReference type="SMART" id="SM00065">
    <property type="entry name" value="GAF"/>
    <property type="match status" value="1"/>
</dbReference>
<protein>
    <recommendedName>
        <fullName evidence="5">Oxygen sensor histidine kinase NreB</fullName>
        <ecNumber evidence="4">2.7.13.3</ecNumber>
    </recommendedName>
    <alternativeName>
        <fullName evidence="15">Nitrogen regulation protein B</fullName>
    </alternativeName>
</protein>
<comment type="subcellular location">
    <subcellularLocation>
        <location evidence="3">Cytoplasm</location>
    </subcellularLocation>
</comment>
<comment type="cofactor">
    <cofactor evidence="2">
        <name>[4Fe-4S] cluster</name>
        <dbReference type="ChEBI" id="CHEBI:49883"/>
    </cofactor>
</comment>
<dbReference type="EMBL" id="JAFFZM010000003">
    <property type="protein sequence ID" value="MBO8198249.1"/>
    <property type="molecule type" value="Genomic_DNA"/>
</dbReference>
<dbReference type="InterPro" id="IPR029016">
    <property type="entry name" value="GAF-like_dom_sf"/>
</dbReference>
<dbReference type="InterPro" id="IPR050482">
    <property type="entry name" value="Sensor_HK_TwoCompSys"/>
</dbReference>
<comment type="catalytic activity">
    <reaction evidence="1">
        <text>ATP + protein L-histidine = ADP + protein N-phospho-L-histidine.</text>
        <dbReference type="EC" id="2.7.13.3"/>
    </reaction>
</comment>
<keyword evidence="10 17" id="KW-0418">Kinase</keyword>
<keyword evidence="8" id="KW-0808">Transferase</keyword>
<keyword evidence="6" id="KW-0004">4Fe-4S</keyword>
<dbReference type="Pfam" id="PF07730">
    <property type="entry name" value="HisKA_3"/>
    <property type="match status" value="1"/>
</dbReference>
<evidence type="ECO:0000256" key="9">
    <source>
        <dbReference type="ARBA" id="ARBA00022723"/>
    </source>
</evidence>
<dbReference type="InterPro" id="IPR005467">
    <property type="entry name" value="His_kinase_dom"/>
</dbReference>
<name>A0ABS3XSD3_9ACTN</name>
<dbReference type="InterPro" id="IPR011712">
    <property type="entry name" value="Sig_transdc_His_kin_sub3_dim/P"/>
</dbReference>
<dbReference type="Pfam" id="PF13185">
    <property type="entry name" value="GAF_2"/>
    <property type="match status" value="1"/>
</dbReference>
<keyword evidence="12" id="KW-0902">Two-component regulatory system</keyword>
<evidence type="ECO:0000256" key="4">
    <source>
        <dbReference type="ARBA" id="ARBA00012438"/>
    </source>
</evidence>
<dbReference type="GO" id="GO:0016301">
    <property type="term" value="F:kinase activity"/>
    <property type="evidence" value="ECO:0007669"/>
    <property type="project" value="UniProtKB-KW"/>
</dbReference>
<comment type="caution">
    <text evidence="17">The sequence shown here is derived from an EMBL/GenBank/DDBJ whole genome shotgun (WGS) entry which is preliminary data.</text>
</comment>
<dbReference type="InterPro" id="IPR036890">
    <property type="entry name" value="HATPase_C_sf"/>
</dbReference>
<evidence type="ECO:0000256" key="3">
    <source>
        <dbReference type="ARBA" id="ARBA00004496"/>
    </source>
</evidence>
<evidence type="ECO:0000256" key="1">
    <source>
        <dbReference type="ARBA" id="ARBA00000085"/>
    </source>
</evidence>
<accession>A0ABS3XSD3</accession>
<evidence type="ECO:0000313" key="17">
    <source>
        <dbReference type="EMBL" id="MBO8198249.1"/>
    </source>
</evidence>
<dbReference type="Gene3D" id="3.30.450.40">
    <property type="match status" value="1"/>
</dbReference>
<dbReference type="InterPro" id="IPR003018">
    <property type="entry name" value="GAF"/>
</dbReference>
<evidence type="ECO:0000256" key="7">
    <source>
        <dbReference type="ARBA" id="ARBA00022490"/>
    </source>
</evidence>
<dbReference type="Pfam" id="PF02518">
    <property type="entry name" value="HATPase_c"/>
    <property type="match status" value="1"/>
</dbReference>
<evidence type="ECO:0000256" key="14">
    <source>
        <dbReference type="ARBA" id="ARBA00024827"/>
    </source>
</evidence>
<evidence type="ECO:0000313" key="18">
    <source>
        <dbReference type="Proteomes" id="UP000721954"/>
    </source>
</evidence>
<dbReference type="Gene3D" id="3.30.565.10">
    <property type="entry name" value="Histidine kinase-like ATPase, C-terminal domain"/>
    <property type="match status" value="1"/>
</dbReference>
<dbReference type="RefSeq" id="WP_209209973.1">
    <property type="nucleotide sequence ID" value="NZ_JAFFZM010000003.1"/>
</dbReference>
<evidence type="ECO:0000256" key="12">
    <source>
        <dbReference type="ARBA" id="ARBA00023012"/>
    </source>
</evidence>
<dbReference type="InterPro" id="IPR003594">
    <property type="entry name" value="HATPase_dom"/>
</dbReference>
<dbReference type="InterPro" id="IPR004358">
    <property type="entry name" value="Sig_transdc_His_kin-like_C"/>
</dbReference>
<evidence type="ECO:0000256" key="15">
    <source>
        <dbReference type="ARBA" id="ARBA00030800"/>
    </source>
</evidence>
<evidence type="ECO:0000259" key="16">
    <source>
        <dbReference type="PROSITE" id="PS50109"/>
    </source>
</evidence>
<proteinExistence type="predicted"/>
<dbReference type="PANTHER" id="PTHR24421:SF61">
    <property type="entry name" value="OXYGEN SENSOR HISTIDINE KINASE NREB"/>
    <property type="match status" value="1"/>
</dbReference>
<organism evidence="17 18">
    <name type="scientific">Streptomyces smyrnaeus</name>
    <dbReference type="NCBI Taxonomy" id="1387713"/>
    <lineage>
        <taxon>Bacteria</taxon>
        <taxon>Bacillati</taxon>
        <taxon>Actinomycetota</taxon>
        <taxon>Actinomycetes</taxon>
        <taxon>Kitasatosporales</taxon>
        <taxon>Streptomycetaceae</taxon>
        <taxon>Streptomyces</taxon>
    </lineage>
</organism>
<evidence type="ECO:0000256" key="8">
    <source>
        <dbReference type="ARBA" id="ARBA00022679"/>
    </source>
</evidence>
<keyword evidence="13" id="KW-0411">Iron-sulfur</keyword>
<evidence type="ECO:0000256" key="13">
    <source>
        <dbReference type="ARBA" id="ARBA00023014"/>
    </source>
</evidence>
<evidence type="ECO:0000256" key="11">
    <source>
        <dbReference type="ARBA" id="ARBA00023004"/>
    </source>
</evidence>
<dbReference type="EC" id="2.7.13.3" evidence="4"/>
<feature type="domain" description="Histidine kinase" evidence="16">
    <location>
        <begin position="194"/>
        <end position="389"/>
    </location>
</feature>
<reference evidence="17 18" key="1">
    <citation type="submission" date="2021-02" db="EMBL/GenBank/DDBJ databases">
        <title>Streptomyces spirodelae sp. nov., isolated from duckweed.</title>
        <authorList>
            <person name="Saimee Y."/>
            <person name="Duangmal K."/>
        </authorList>
    </citation>
    <scope>NUCLEOTIDE SEQUENCE [LARGE SCALE GENOMIC DNA]</scope>
    <source>
        <strain evidence="17 18">DSM 42105</strain>
    </source>
</reference>
<keyword evidence="11" id="KW-0408">Iron</keyword>
<keyword evidence="18" id="KW-1185">Reference proteome</keyword>
<evidence type="ECO:0000256" key="5">
    <source>
        <dbReference type="ARBA" id="ARBA00017322"/>
    </source>
</evidence>
<comment type="function">
    <text evidence="14">Member of the two-component regulatory system NreB/NreC involved in the control of dissimilatory nitrate/nitrite reduction in response to oxygen. NreB functions as a direct oxygen sensor histidine kinase which is autophosphorylated, in the absence of oxygen, probably at the conserved histidine residue, and transfers its phosphate group probably to a conserved aspartate residue of NreC. NreB/NreC activates the expression of the nitrate (narGHJI) and nitrite (nir) reductase operons, as well as the putative nitrate transporter gene narT.</text>
</comment>
<dbReference type="SUPFAM" id="SSF55781">
    <property type="entry name" value="GAF domain-like"/>
    <property type="match status" value="1"/>
</dbReference>
<keyword evidence="9" id="KW-0479">Metal-binding</keyword>
<dbReference type="SMART" id="SM00387">
    <property type="entry name" value="HATPase_c"/>
    <property type="match status" value="1"/>
</dbReference>
<dbReference type="Gene3D" id="1.20.5.1930">
    <property type="match status" value="1"/>
</dbReference>
<dbReference type="CDD" id="cd16917">
    <property type="entry name" value="HATPase_UhpB-NarQ-NarX-like"/>
    <property type="match status" value="1"/>
</dbReference>
<dbReference type="SUPFAM" id="SSF55874">
    <property type="entry name" value="ATPase domain of HSP90 chaperone/DNA topoisomerase II/histidine kinase"/>
    <property type="match status" value="1"/>
</dbReference>
<keyword evidence="7" id="KW-0963">Cytoplasm</keyword>
<dbReference type="PRINTS" id="PR00344">
    <property type="entry name" value="BCTRLSENSOR"/>
</dbReference>
<gene>
    <name evidence="17" type="ORF">JW613_08015</name>
</gene>
<dbReference type="PROSITE" id="PS50109">
    <property type="entry name" value="HIS_KIN"/>
    <property type="match status" value="1"/>
</dbReference>
<sequence>MVPRSGLAAVSAALLAMNRRLEVRDVLQTIVASARDLLDAEYAALGVPDDQGGFAQFVVAGVSEEEWKAIGPLPRQHGILAAMLHEATPQRLADVRKDPRFGGWPSAHPMMSDFLGMPIADGEQVLGALFLANKRCGPTPREQRRPASSERGCAFTEDDEELLRLLAQHAAIALTNARLYERSRELTIAEERTRIGHELHDAVAQKLFSLRLTAQAATALVDRDPARAKAELHEVARLSGEAADELRAAVIEMRPAALDEDGLVATLRTQAQVLDRAHSAQVEFECEGVRALPAAQEEALLRVAQEALHNALRHADASNVRVALTRRGSSVVLGVTDDGAGFDPGAVRSAGRHLGLVSMRDRASGVGGTLTVQSEPGKGTVVEMEVPGG</sequence>
<evidence type="ECO:0000256" key="6">
    <source>
        <dbReference type="ARBA" id="ARBA00022485"/>
    </source>
</evidence>
<dbReference type="GeneID" id="96258549"/>
<evidence type="ECO:0000256" key="2">
    <source>
        <dbReference type="ARBA" id="ARBA00001966"/>
    </source>
</evidence>
<evidence type="ECO:0000256" key="10">
    <source>
        <dbReference type="ARBA" id="ARBA00022777"/>
    </source>
</evidence>